<dbReference type="Proteomes" id="UP000001812">
    <property type="component" value="Chromosome I"/>
</dbReference>
<organism evidence="2 3">
    <name type="scientific">Burkholderia pseudomallei 1710a</name>
    <dbReference type="NCBI Taxonomy" id="320371"/>
    <lineage>
        <taxon>Bacteria</taxon>
        <taxon>Pseudomonadati</taxon>
        <taxon>Pseudomonadota</taxon>
        <taxon>Betaproteobacteria</taxon>
        <taxon>Burkholderiales</taxon>
        <taxon>Burkholderiaceae</taxon>
        <taxon>Burkholderia</taxon>
        <taxon>pseudomallei group</taxon>
    </lineage>
</organism>
<gene>
    <name evidence="2" type="ORF">BURPS1710A_0548</name>
</gene>
<reference evidence="2 3" key="2">
    <citation type="submission" date="2009-05" db="EMBL/GenBank/DDBJ databases">
        <authorList>
            <person name="Harkins D.M."/>
            <person name="DeShazer D."/>
            <person name="Woods D.E."/>
            <person name="Brinkac L.M."/>
            <person name="Brown K.A."/>
            <person name="Hung G.C."/>
            <person name="Tuanyok A."/>
            <person name="Zhang B."/>
            <person name="Nierman W.C."/>
        </authorList>
    </citation>
    <scope>NUCLEOTIDE SEQUENCE [LARGE SCALE GENOMIC DNA]</scope>
    <source>
        <strain evidence="2 3">1710a</strain>
    </source>
</reference>
<dbReference type="AlphaFoldDB" id="A0A0E1W6T5"/>
<feature type="compositionally biased region" description="Pro residues" evidence="1">
    <location>
        <begin position="40"/>
        <end position="52"/>
    </location>
</feature>
<evidence type="ECO:0000313" key="3">
    <source>
        <dbReference type="Proteomes" id="UP000001812"/>
    </source>
</evidence>
<name>A0A0E1W6T5_BURPE</name>
<dbReference type="EMBL" id="CM000832">
    <property type="protein sequence ID" value="EET08144.1"/>
    <property type="molecule type" value="Genomic_DNA"/>
</dbReference>
<dbReference type="HOGENOM" id="CLU_2932419_0_0_4"/>
<accession>A0A0E1W6T5</accession>
<dbReference type="RefSeq" id="WP_004525907.1">
    <property type="nucleotide sequence ID" value="NZ_CM000832.1"/>
</dbReference>
<protein>
    <submittedName>
        <fullName evidence="2">Uncharacterized protein</fullName>
    </submittedName>
</protein>
<evidence type="ECO:0000313" key="2">
    <source>
        <dbReference type="EMBL" id="EET08144.1"/>
    </source>
</evidence>
<evidence type="ECO:0000256" key="1">
    <source>
        <dbReference type="SAM" id="MobiDB-lite"/>
    </source>
</evidence>
<sequence>MSGWAAGRVDRGARGAIARRPLSAIIGARCARGCNMVVPSPSPSSSPSPSPSPSTLARAARSLVRDPR</sequence>
<proteinExistence type="predicted"/>
<feature type="region of interest" description="Disordered" evidence="1">
    <location>
        <begin position="36"/>
        <end position="68"/>
    </location>
</feature>
<reference evidence="3" key="1">
    <citation type="submission" date="2007-08" db="EMBL/GenBank/DDBJ databases">
        <title>Annotation of Burkholderia pseudomallei 1710a.</title>
        <authorList>
            <person name="Harkins D.M."/>
            <person name="DeShazer D."/>
            <person name="Woods D.E."/>
            <person name="Brinkac L.M."/>
            <person name="Brown K.A."/>
            <person name="Hung G.C."/>
            <person name="Tuanyok A."/>
            <person name="Zhang B."/>
            <person name="Nierman W.C."/>
        </authorList>
    </citation>
    <scope>NUCLEOTIDE SEQUENCE [LARGE SCALE GENOMIC DNA]</scope>
    <source>
        <strain evidence="3">1710a</strain>
    </source>
</reference>